<dbReference type="Proteomes" id="UP001600064">
    <property type="component" value="Unassembled WGS sequence"/>
</dbReference>
<dbReference type="EMBL" id="JAZGUE010000006">
    <property type="protein sequence ID" value="KAL2265393.1"/>
    <property type="molecule type" value="Genomic_DNA"/>
</dbReference>
<keyword evidence="4 6" id="KW-0472">Membrane</keyword>
<comment type="subcellular location">
    <subcellularLocation>
        <location evidence="1">Membrane</location>
        <topology evidence="1">Single-pass membrane protein</topology>
    </subcellularLocation>
</comment>
<evidence type="ECO:0000313" key="8">
    <source>
        <dbReference type="Proteomes" id="UP001600064"/>
    </source>
</evidence>
<feature type="compositionally biased region" description="Pro residues" evidence="5">
    <location>
        <begin position="64"/>
        <end position="96"/>
    </location>
</feature>
<dbReference type="InterPro" id="IPR051694">
    <property type="entry name" value="Immunoregulatory_rcpt-like"/>
</dbReference>
<accession>A0ABR4D4X6</accession>
<evidence type="ECO:0000313" key="7">
    <source>
        <dbReference type="EMBL" id="KAL2265393.1"/>
    </source>
</evidence>
<feature type="compositionally biased region" description="Low complexity" evidence="5">
    <location>
        <begin position="97"/>
        <end position="136"/>
    </location>
</feature>
<dbReference type="PANTHER" id="PTHR15549:SF30">
    <property type="entry name" value="MID2 DOMAIN-CONTAINING PROTEIN"/>
    <property type="match status" value="1"/>
</dbReference>
<evidence type="ECO:0000256" key="3">
    <source>
        <dbReference type="ARBA" id="ARBA00022989"/>
    </source>
</evidence>
<feature type="transmembrane region" description="Helical" evidence="6">
    <location>
        <begin position="148"/>
        <end position="170"/>
    </location>
</feature>
<feature type="region of interest" description="Disordered" evidence="5">
    <location>
        <begin position="338"/>
        <end position="363"/>
    </location>
</feature>
<dbReference type="GeneID" id="98127854"/>
<gene>
    <name evidence="7" type="ORF">VTJ83DRAFT_6493</name>
</gene>
<keyword evidence="8" id="KW-1185">Reference proteome</keyword>
<feature type="region of interest" description="Disordered" evidence="5">
    <location>
        <begin position="1"/>
        <end position="141"/>
    </location>
</feature>
<evidence type="ECO:0000256" key="1">
    <source>
        <dbReference type="ARBA" id="ARBA00004167"/>
    </source>
</evidence>
<keyword evidence="3 6" id="KW-1133">Transmembrane helix</keyword>
<dbReference type="PRINTS" id="PR01217">
    <property type="entry name" value="PRICHEXTENSN"/>
</dbReference>
<dbReference type="PANTHER" id="PTHR15549">
    <property type="entry name" value="PAIRED IMMUNOGLOBULIN-LIKE TYPE 2 RECEPTOR"/>
    <property type="match status" value="1"/>
</dbReference>
<protein>
    <submittedName>
        <fullName evidence="7">Uncharacterized protein</fullName>
    </submittedName>
</protein>
<reference evidence="7 8" key="1">
    <citation type="journal article" date="2024" name="Commun. Biol.">
        <title>Comparative genomic analysis of thermophilic fungi reveals convergent evolutionary adaptations and gene losses.</title>
        <authorList>
            <person name="Steindorff A.S."/>
            <person name="Aguilar-Pontes M.V."/>
            <person name="Robinson A.J."/>
            <person name="Andreopoulos B."/>
            <person name="LaButti K."/>
            <person name="Kuo A."/>
            <person name="Mondo S."/>
            <person name="Riley R."/>
            <person name="Otillar R."/>
            <person name="Haridas S."/>
            <person name="Lipzen A."/>
            <person name="Grimwood J."/>
            <person name="Schmutz J."/>
            <person name="Clum A."/>
            <person name="Reid I.D."/>
            <person name="Moisan M.C."/>
            <person name="Butler G."/>
            <person name="Nguyen T.T.M."/>
            <person name="Dewar K."/>
            <person name="Conant G."/>
            <person name="Drula E."/>
            <person name="Henrissat B."/>
            <person name="Hansel C."/>
            <person name="Singer S."/>
            <person name="Hutchinson M.I."/>
            <person name="de Vries R.P."/>
            <person name="Natvig D.O."/>
            <person name="Powell A.J."/>
            <person name="Tsang A."/>
            <person name="Grigoriev I.V."/>
        </authorList>
    </citation>
    <scope>NUCLEOTIDE SEQUENCE [LARGE SCALE GENOMIC DNA]</scope>
    <source>
        <strain evidence="7 8">ATCC 22073</strain>
    </source>
</reference>
<evidence type="ECO:0000256" key="6">
    <source>
        <dbReference type="SAM" id="Phobius"/>
    </source>
</evidence>
<sequence length="391" mass="39718">MADNTTPGTPQEPTNPPDVPPTPTDQPTSPPPPTSDPPAPTPTTPTSPPPPPPTSDSSSTSETPAPPPPPPPTSETPNPVPTDTPNPQVPTDPPVVPTSTAVTTLTSYYTPTQTPGDPGQSASPTSSVPPSVSPGSGSSGGLDNSAKIAIAVVVPIAAVAILVLAGIFLWRRRKQRKAAEEQRRKEVEDYGYNPNADPTPTIPAVAAYDMREDSSAGYRGWGSTTAAGSAARKGSTAMSGGVGGAYSDVGTSPTARTVEPLVNDAAPSPEGEILGAMGPSASKNRADVRRGPSNASSSYSAAGRSDGSGDAPVGVAYGDPNQYYDQYGGGNPYGNNFYGSPTAELPGSNPPAELSGGGSSPIIRDVTARRNTRIENTGHYPQQTAGISQNF</sequence>
<comment type="caution">
    <text evidence="7">The sequence shown here is derived from an EMBL/GenBank/DDBJ whole genome shotgun (WGS) entry which is preliminary data.</text>
</comment>
<evidence type="ECO:0000256" key="2">
    <source>
        <dbReference type="ARBA" id="ARBA00022692"/>
    </source>
</evidence>
<keyword evidence="2 6" id="KW-0812">Transmembrane</keyword>
<evidence type="ECO:0000256" key="5">
    <source>
        <dbReference type="SAM" id="MobiDB-lite"/>
    </source>
</evidence>
<feature type="region of interest" description="Disordered" evidence="5">
    <location>
        <begin position="262"/>
        <end position="317"/>
    </location>
</feature>
<feature type="compositionally biased region" description="Pro residues" evidence="5">
    <location>
        <begin position="13"/>
        <end position="54"/>
    </location>
</feature>
<proteinExistence type="predicted"/>
<evidence type="ECO:0000256" key="4">
    <source>
        <dbReference type="ARBA" id="ARBA00023136"/>
    </source>
</evidence>
<name>A0ABR4D4X6_9PEZI</name>
<organism evidence="7 8">
    <name type="scientific">Remersonia thermophila</name>
    <dbReference type="NCBI Taxonomy" id="72144"/>
    <lineage>
        <taxon>Eukaryota</taxon>
        <taxon>Fungi</taxon>
        <taxon>Dikarya</taxon>
        <taxon>Ascomycota</taxon>
        <taxon>Pezizomycotina</taxon>
        <taxon>Sordariomycetes</taxon>
        <taxon>Sordariomycetidae</taxon>
        <taxon>Sordariales</taxon>
        <taxon>Sordariales incertae sedis</taxon>
        <taxon>Remersonia</taxon>
    </lineage>
</organism>
<dbReference type="RefSeq" id="XP_070864120.1">
    <property type="nucleotide sequence ID" value="XM_071013210.1"/>
</dbReference>